<protein>
    <recommendedName>
        <fullName evidence="3">DUF11 domain-containing protein</fullName>
    </recommendedName>
</protein>
<feature type="compositionally biased region" description="Low complexity" evidence="1">
    <location>
        <begin position="217"/>
        <end position="226"/>
    </location>
</feature>
<evidence type="ECO:0000313" key="5">
    <source>
        <dbReference type="Proteomes" id="UP001603978"/>
    </source>
</evidence>
<feature type="compositionally biased region" description="Basic and acidic residues" evidence="1">
    <location>
        <begin position="262"/>
        <end position="278"/>
    </location>
</feature>
<keyword evidence="2" id="KW-0472">Membrane</keyword>
<keyword evidence="2" id="KW-1133">Transmembrane helix</keyword>
<feature type="compositionally biased region" description="Acidic residues" evidence="1">
    <location>
        <begin position="305"/>
        <end position="314"/>
    </location>
</feature>
<keyword evidence="2" id="KW-0812">Transmembrane</keyword>
<reference evidence="4 5" key="1">
    <citation type="submission" date="2024-10" db="EMBL/GenBank/DDBJ databases">
        <authorList>
            <person name="Topkara A.R."/>
            <person name="Saygin H."/>
        </authorList>
    </citation>
    <scope>NUCLEOTIDE SEQUENCE [LARGE SCALE GENOMIC DNA]</scope>
    <source>
        <strain evidence="4 5">M3C6</strain>
    </source>
</reference>
<feature type="transmembrane region" description="Helical" evidence="2">
    <location>
        <begin position="343"/>
        <end position="363"/>
    </location>
</feature>
<organism evidence="4 5">
    <name type="scientific">Nonomuraea marmarensis</name>
    <dbReference type="NCBI Taxonomy" id="3351344"/>
    <lineage>
        <taxon>Bacteria</taxon>
        <taxon>Bacillati</taxon>
        <taxon>Actinomycetota</taxon>
        <taxon>Actinomycetes</taxon>
        <taxon>Streptosporangiales</taxon>
        <taxon>Streptosporangiaceae</taxon>
        <taxon>Nonomuraea</taxon>
    </lineage>
</organism>
<evidence type="ECO:0000259" key="3">
    <source>
        <dbReference type="Pfam" id="PF01345"/>
    </source>
</evidence>
<evidence type="ECO:0000256" key="2">
    <source>
        <dbReference type="SAM" id="Phobius"/>
    </source>
</evidence>
<comment type="caution">
    <text evidence="4">The sequence shown here is derived from an EMBL/GenBank/DDBJ whole genome shotgun (WGS) entry which is preliminary data.</text>
</comment>
<evidence type="ECO:0000313" key="4">
    <source>
        <dbReference type="EMBL" id="MFG1702605.1"/>
    </source>
</evidence>
<feature type="region of interest" description="Disordered" evidence="1">
    <location>
        <begin position="1"/>
        <end position="20"/>
    </location>
</feature>
<dbReference type="RefSeq" id="WP_393162484.1">
    <property type="nucleotide sequence ID" value="NZ_JBICRM010000002.1"/>
</dbReference>
<feature type="domain" description="DUF11" evidence="3">
    <location>
        <begin position="59"/>
        <end position="168"/>
    </location>
</feature>
<sequence>MIAVAGRSGGRRIASGSSRHGTFTRGYDMGMPGIAAIIALATFGGWSTPAAATVPRSPDLQITAAVTPDPVIIGTESVYTVTVMNTGDQTAENATITDTLDPNITPGTLQRDCSLAGQTVTCGGPGLTIPPGESVTYEIPITIDPALPDGTEVANHAWVSATGVDGDSTRLISRTRTTTDVDTRPPTATPTVIDTCATVPMNNRSCTPAATRAPNSTHTPNRAPAATPTPSPGTVPPATAPTKPSPTNSLGAEHGFGSGPREPGRGEGERPGRHEPRPGEGITPDGPGEGFNLDGPGAGSSANEGTDEGADEGADVPRSAAGGALPGPAAADRDTVPMTGVSLWMLGLGVSVLLALGLLVRYFSGRDQASD</sequence>
<gene>
    <name evidence="4" type="ORF">ACFLIM_05375</name>
</gene>
<name>A0ABW7A5L2_9ACTN</name>
<feature type="region of interest" description="Disordered" evidence="1">
    <location>
        <begin position="199"/>
        <end position="334"/>
    </location>
</feature>
<feature type="compositionally biased region" description="Polar residues" evidence="1">
    <location>
        <begin position="200"/>
        <end position="216"/>
    </location>
</feature>
<evidence type="ECO:0000256" key="1">
    <source>
        <dbReference type="SAM" id="MobiDB-lite"/>
    </source>
</evidence>
<dbReference type="InterPro" id="IPR013783">
    <property type="entry name" value="Ig-like_fold"/>
</dbReference>
<accession>A0ABW7A5L2</accession>
<dbReference type="Gene3D" id="2.60.40.10">
    <property type="entry name" value="Immunoglobulins"/>
    <property type="match status" value="1"/>
</dbReference>
<feature type="compositionally biased region" description="Low complexity" evidence="1">
    <location>
        <begin position="320"/>
        <end position="330"/>
    </location>
</feature>
<proteinExistence type="predicted"/>
<dbReference type="Proteomes" id="UP001603978">
    <property type="component" value="Unassembled WGS sequence"/>
</dbReference>
<keyword evidence="5" id="KW-1185">Reference proteome</keyword>
<dbReference type="EMBL" id="JBICRM010000002">
    <property type="protein sequence ID" value="MFG1702605.1"/>
    <property type="molecule type" value="Genomic_DNA"/>
</dbReference>
<feature type="compositionally biased region" description="Pro residues" evidence="1">
    <location>
        <begin position="227"/>
        <end position="239"/>
    </location>
</feature>
<dbReference type="InterPro" id="IPR001434">
    <property type="entry name" value="OmcB-like_DUF11"/>
</dbReference>
<dbReference type="Pfam" id="PF01345">
    <property type="entry name" value="DUF11"/>
    <property type="match status" value="1"/>
</dbReference>